<dbReference type="PROSITE" id="PS51387">
    <property type="entry name" value="FAD_PCMH"/>
    <property type="match status" value="1"/>
</dbReference>
<dbReference type="PANTHER" id="PTHR42973:SF39">
    <property type="entry name" value="FAD-BINDING PCMH-TYPE DOMAIN-CONTAINING PROTEIN"/>
    <property type="match status" value="1"/>
</dbReference>
<gene>
    <name evidence="7" type="ORF">QBC35DRAFT_515285</name>
</gene>
<dbReference type="SUPFAM" id="SSF56176">
    <property type="entry name" value="FAD-binding/transporter-associated domain-like"/>
    <property type="match status" value="1"/>
</dbReference>
<keyword evidence="3" id="KW-0285">Flavoprotein</keyword>
<dbReference type="InterPro" id="IPR036318">
    <property type="entry name" value="FAD-bd_PCMH-like_sf"/>
</dbReference>
<sequence>MECKNWVGSPFWPSRFEWDSFNTSVSGRLIKPVPPASVCHPSWSSSLNEQACMSVQDSWNKSEFHANDPVSVDFNNWTNDTCLPSSLLSCSDAGYPAYVVNASSSLHVKAAVDFARKHEIRLVVKASGHDYLGRSSAPGALSIWVRYLHAGVVESHADFQPSGCNLSLDTTAVTVGGGTLMKDLLNALQVDGLATVAGASPDVAIGGYLTGGGHSVLSATQGLAADNVLQIEMVTPQGDIVTANECQNNDLFWAVRGGGGGTFGVVTKATLRTFTSPPVGSMALAIPLPTDDFLWETTTKLVQATPGLAKAGISGYMYAFPEYSPFAAQNHGPVLFFSLVGVNQSASQVLNHVKETEVWAELQKLLESTANAPSLKDHDSYYTYWFDNVDKTPVGTNFMGASRLLNVEVLTSHPFERLKQALKTAAGPFGLNGILGAGLGVWNAHPRGGGNAVNPAWRNNTVVHLVLGSLWMPGDAPEEKEAAVSYLDKRTQVLRELAPDSGCYVNEAFPHEPDFPRAFWGDQYEKLERIKREIDPTDVFWCHPCVGNQGWKPLGERLCRV</sequence>
<dbReference type="AlphaFoldDB" id="A0AAN7AHS1"/>
<dbReference type="InterPro" id="IPR012951">
    <property type="entry name" value="BBE"/>
</dbReference>
<dbReference type="InterPro" id="IPR006094">
    <property type="entry name" value="Oxid_FAD_bind_N"/>
</dbReference>
<reference evidence="7" key="2">
    <citation type="submission" date="2023-05" db="EMBL/GenBank/DDBJ databases">
        <authorList>
            <consortium name="Lawrence Berkeley National Laboratory"/>
            <person name="Steindorff A."/>
            <person name="Hensen N."/>
            <person name="Bonometti L."/>
            <person name="Westerberg I."/>
            <person name="Brannstrom I.O."/>
            <person name="Guillou S."/>
            <person name="Cros-Aarteil S."/>
            <person name="Calhoun S."/>
            <person name="Haridas S."/>
            <person name="Kuo A."/>
            <person name="Mondo S."/>
            <person name="Pangilinan J."/>
            <person name="Riley R."/>
            <person name="Labutti K."/>
            <person name="Andreopoulos B."/>
            <person name="Lipzen A."/>
            <person name="Chen C."/>
            <person name="Yanf M."/>
            <person name="Daum C."/>
            <person name="Ng V."/>
            <person name="Clum A."/>
            <person name="Ohm R."/>
            <person name="Martin F."/>
            <person name="Silar P."/>
            <person name="Natvig D."/>
            <person name="Lalanne C."/>
            <person name="Gautier V."/>
            <person name="Ament-Velasquez S.L."/>
            <person name="Kruys A."/>
            <person name="Hutchinson M.I."/>
            <person name="Powell A.J."/>
            <person name="Barry K."/>
            <person name="Miller A.N."/>
            <person name="Grigoriev I.V."/>
            <person name="Debuchy R."/>
            <person name="Gladieux P."/>
            <person name="Thoren M.H."/>
            <person name="Johannesson H."/>
        </authorList>
    </citation>
    <scope>NUCLEOTIDE SEQUENCE</scope>
    <source>
        <strain evidence="7">PSN309</strain>
    </source>
</reference>
<name>A0AAN7AHS1_9PEZI</name>
<feature type="domain" description="FAD-binding PCMH-type" evidence="6">
    <location>
        <begin position="92"/>
        <end position="276"/>
    </location>
</feature>
<dbReference type="Pfam" id="PF08031">
    <property type="entry name" value="BBE"/>
    <property type="match status" value="1"/>
</dbReference>
<organism evidence="7 8">
    <name type="scientific">Podospora australis</name>
    <dbReference type="NCBI Taxonomy" id="1536484"/>
    <lineage>
        <taxon>Eukaryota</taxon>
        <taxon>Fungi</taxon>
        <taxon>Dikarya</taxon>
        <taxon>Ascomycota</taxon>
        <taxon>Pezizomycotina</taxon>
        <taxon>Sordariomycetes</taxon>
        <taxon>Sordariomycetidae</taxon>
        <taxon>Sordariales</taxon>
        <taxon>Podosporaceae</taxon>
        <taxon>Podospora</taxon>
    </lineage>
</organism>
<keyword evidence="5" id="KW-0560">Oxidoreductase</keyword>
<dbReference type="GO" id="GO:0071949">
    <property type="term" value="F:FAD binding"/>
    <property type="evidence" value="ECO:0007669"/>
    <property type="project" value="InterPro"/>
</dbReference>
<dbReference type="EMBL" id="MU864398">
    <property type="protein sequence ID" value="KAK4187718.1"/>
    <property type="molecule type" value="Genomic_DNA"/>
</dbReference>
<dbReference type="Gene3D" id="3.30.465.10">
    <property type="match status" value="2"/>
</dbReference>
<evidence type="ECO:0000256" key="4">
    <source>
        <dbReference type="ARBA" id="ARBA00022827"/>
    </source>
</evidence>
<proteinExistence type="inferred from homology"/>
<reference evidence="7" key="1">
    <citation type="journal article" date="2023" name="Mol. Phylogenet. Evol.">
        <title>Genome-scale phylogeny and comparative genomics of the fungal order Sordariales.</title>
        <authorList>
            <person name="Hensen N."/>
            <person name="Bonometti L."/>
            <person name="Westerberg I."/>
            <person name="Brannstrom I.O."/>
            <person name="Guillou S."/>
            <person name="Cros-Aarteil S."/>
            <person name="Calhoun S."/>
            <person name="Haridas S."/>
            <person name="Kuo A."/>
            <person name="Mondo S."/>
            <person name="Pangilinan J."/>
            <person name="Riley R."/>
            <person name="LaButti K."/>
            <person name="Andreopoulos B."/>
            <person name="Lipzen A."/>
            <person name="Chen C."/>
            <person name="Yan M."/>
            <person name="Daum C."/>
            <person name="Ng V."/>
            <person name="Clum A."/>
            <person name="Steindorff A."/>
            <person name="Ohm R.A."/>
            <person name="Martin F."/>
            <person name="Silar P."/>
            <person name="Natvig D.O."/>
            <person name="Lalanne C."/>
            <person name="Gautier V."/>
            <person name="Ament-Velasquez S.L."/>
            <person name="Kruys A."/>
            <person name="Hutchinson M.I."/>
            <person name="Powell A.J."/>
            <person name="Barry K."/>
            <person name="Miller A.N."/>
            <person name="Grigoriev I.V."/>
            <person name="Debuchy R."/>
            <person name="Gladieux P."/>
            <person name="Hiltunen Thoren M."/>
            <person name="Johannesson H."/>
        </authorList>
    </citation>
    <scope>NUCLEOTIDE SEQUENCE</scope>
    <source>
        <strain evidence="7">PSN309</strain>
    </source>
</reference>
<dbReference type="Proteomes" id="UP001302126">
    <property type="component" value="Unassembled WGS sequence"/>
</dbReference>
<dbReference type="GO" id="GO:0016491">
    <property type="term" value="F:oxidoreductase activity"/>
    <property type="evidence" value="ECO:0007669"/>
    <property type="project" value="UniProtKB-KW"/>
</dbReference>
<keyword evidence="8" id="KW-1185">Reference proteome</keyword>
<comment type="cofactor">
    <cofactor evidence="1">
        <name>FAD</name>
        <dbReference type="ChEBI" id="CHEBI:57692"/>
    </cofactor>
</comment>
<dbReference type="PANTHER" id="PTHR42973">
    <property type="entry name" value="BINDING OXIDOREDUCTASE, PUTATIVE (AFU_ORTHOLOGUE AFUA_1G17690)-RELATED"/>
    <property type="match status" value="1"/>
</dbReference>
<evidence type="ECO:0000259" key="6">
    <source>
        <dbReference type="PROSITE" id="PS51387"/>
    </source>
</evidence>
<dbReference type="InterPro" id="IPR016166">
    <property type="entry name" value="FAD-bd_PCMH"/>
</dbReference>
<evidence type="ECO:0000313" key="8">
    <source>
        <dbReference type="Proteomes" id="UP001302126"/>
    </source>
</evidence>
<dbReference type="InterPro" id="IPR050416">
    <property type="entry name" value="FAD-linked_Oxidoreductase"/>
</dbReference>
<evidence type="ECO:0000256" key="5">
    <source>
        <dbReference type="ARBA" id="ARBA00023002"/>
    </source>
</evidence>
<keyword evidence="4" id="KW-0274">FAD</keyword>
<accession>A0AAN7AHS1</accession>
<dbReference type="Pfam" id="PF01565">
    <property type="entry name" value="FAD_binding_4"/>
    <property type="match status" value="1"/>
</dbReference>
<comment type="similarity">
    <text evidence="2">Belongs to the oxygen-dependent FAD-linked oxidoreductase family.</text>
</comment>
<comment type="caution">
    <text evidence="7">The sequence shown here is derived from an EMBL/GenBank/DDBJ whole genome shotgun (WGS) entry which is preliminary data.</text>
</comment>
<evidence type="ECO:0000256" key="1">
    <source>
        <dbReference type="ARBA" id="ARBA00001974"/>
    </source>
</evidence>
<evidence type="ECO:0000256" key="3">
    <source>
        <dbReference type="ARBA" id="ARBA00022630"/>
    </source>
</evidence>
<evidence type="ECO:0000313" key="7">
    <source>
        <dbReference type="EMBL" id="KAK4187718.1"/>
    </source>
</evidence>
<protein>
    <submittedName>
        <fullName evidence="7">FAD-linked oxidoreductase YvdP</fullName>
    </submittedName>
</protein>
<evidence type="ECO:0000256" key="2">
    <source>
        <dbReference type="ARBA" id="ARBA00005466"/>
    </source>
</evidence>
<dbReference type="InterPro" id="IPR016169">
    <property type="entry name" value="FAD-bd_PCMH_sub2"/>
</dbReference>